<dbReference type="InterPro" id="IPR052079">
    <property type="entry name" value="E3_ligase/Copine_domain"/>
</dbReference>
<evidence type="ECO:0000313" key="3">
    <source>
        <dbReference type="EMBL" id="OQR95691.1"/>
    </source>
</evidence>
<feature type="domain" description="Copine C-terminal" evidence="2">
    <location>
        <begin position="49"/>
        <end position="209"/>
    </location>
</feature>
<feature type="compositionally biased region" description="Polar residues" evidence="1">
    <location>
        <begin position="321"/>
        <end position="334"/>
    </location>
</feature>
<evidence type="ECO:0000256" key="1">
    <source>
        <dbReference type="SAM" id="MobiDB-lite"/>
    </source>
</evidence>
<name>A0A1V9ZCQ2_9STRA</name>
<organism evidence="3 4">
    <name type="scientific">Thraustotheca clavata</name>
    <dbReference type="NCBI Taxonomy" id="74557"/>
    <lineage>
        <taxon>Eukaryota</taxon>
        <taxon>Sar</taxon>
        <taxon>Stramenopiles</taxon>
        <taxon>Oomycota</taxon>
        <taxon>Saprolegniomycetes</taxon>
        <taxon>Saprolegniales</taxon>
        <taxon>Achlyaceae</taxon>
        <taxon>Thraustotheca</taxon>
    </lineage>
</organism>
<proteinExistence type="predicted"/>
<dbReference type="STRING" id="74557.A0A1V9ZCQ2"/>
<dbReference type="GO" id="GO:0005634">
    <property type="term" value="C:nucleus"/>
    <property type="evidence" value="ECO:0007669"/>
    <property type="project" value="TreeGrafter"/>
</dbReference>
<dbReference type="SUPFAM" id="SSF53300">
    <property type="entry name" value="vWA-like"/>
    <property type="match status" value="1"/>
</dbReference>
<dbReference type="InterPro" id="IPR036465">
    <property type="entry name" value="vWFA_dom_sf"/>
</dbReference>
<sequence>MGNKSSAAPTTQTVLDEEVFKGHCMQVMIGIDFSKSNEWTGKETFKGKSLHELPDRLSERNPYENAILFVSHILEKPAIQGAFDELIPCFGFGDSVTKSDAIFSFMPLDRDGVPKRKGYKPKHLCTRYRDLCNTLEFEEPTSYAPIIQYAASEAKHSDLPTNLLIILTDGRLTMGQGHTTNTNLALEYAAKELDIVILVVGDGPHDILESSLAPWSKKNVLVAPFKGTPEQEDKVLQWLTNRAMERRGTKHEESVDMPFKPVLVHPPKPIEQKVKAPPPEWVNESIPFQQEGELEYFSHGEQAYFPPPPQPEIPQQPRPTTLPTSSVSQPDARV</sequence>
<dbReference type="EMBL" id="JNBS01002057">
    <property type="protein sequence ID" value="OQR95691.1"/>
    <property type="molecule type" value="Genomic_DNA"/>
</dbReference>
<dbReference type="Pfam" id="PF07002">
    <property type="entry name" value="Copine"/>
    <property type="match status" value="1"/>
</dbReference>
<dbReference type="OrthoDB" id="5855668at2759"/>
<gene>
    <name evidence="3" type="ORF">THRCLA_22082</name>
</gene>
<protein>
    <submittedName>
        <fullName evidence="3">E3 ubiquitin-protein ligase RGLG2-like</fullName>
    </submittedName>
</protein>
<dbReference type="PANTHER" id="PTHR45751:SF11">
    <property type="entry name" value="COPINE FAMILY PROTEIN 2"/>
    <property type="match status" value="1"/>
</dbReference>
<dbReference type="Proteomes" id="UP000243217">
    <property type="component" value="Unassembled WGS sequence"/>
</dbReference>
<evidence type="ECO:0000259" key="2">
    <source>
        <dbReference type="Pfam" id="PF07002"/>
    </source>
</evidence>
<evidence type="ECO:0000313" key="4">
    <source>
        <dbReference type="Proteomes" id="UP000243217"/>
    </source>
</evidence>
<reference evidence="3 4" key="1">
    <citation type="journal article" date="2014" name="Genome Biol. Evol.">
        <title>The secreted proteins of Achlya hypogyna and Thraustotheca clavata identify the ancestral oomycete secretome and reveal gene acquisitions by horizontal gene transfer.</title>
        <authorList>
            <person name="Misner I."/>
            <person name="Blouin N."/>
            <person name="Leonard G."/>
            <person name="Richards T.A."/>
            <person name="Lane C.E."/>
        </authorList>
    </citation>
    <scope>NUCLEOTIDE SEQUENCE [LARGE SCALE GENOMIC DNA]</scope>
    <source>
        <strain evidence="3 4">ATCC 34112</strain>
    </source>
</reference>
<dbReference type="AlphaFoldDB" id="A0A1V9ZCQ2"/>
<comment type="caution">
    <text evidence="3">The sequence shown here is derived from an EMBL/GenBank/DDBJ whole genome shotgun (WGS) entry which is preliminary data.</text>
</comment>
<keyword evidence="4" id="KW-1185">Reference proteome</keyword>
<feature type="region of interest" description="Disordered" evidence="1">
    <location>
        <begin position="297"/>
        <end position="334"/>
    </location>
</feature>
<dbReference type="GO" id="GO:0016567">
    <property type="term" value="P:protein ubiquitination"/>
    <property type="evidence" value="ECO:0007669"/>
    <property type="project" value="TreeGrafter"/>
</dbReference>
<dbReference type="InterPro" id="IPR010734">
    <property type="entry name" value="Copine_C"/>
</dbReference>
<dbReference type="GO" id="GO:0004842">
    <property type="term" value="F:ubiquitin-protein transferase activity"/>
    <property type="evidence" value="ECO:0007669"/>
    <property type="project" value="TreeGrafter"/>
</dbReference>
<dbReference type="PANTHER" id="PTHR45751">
    <property type="entry name" value="COPINE FAMILY PROTEIN 1"/>
    <property type="match status" value="1"/>
</dbReference>
<feature type="compositionally biased region" description="Pro residues" evidence="1">
    <location>
        <begin position="305"/>
        <end position="317"/>
    </location>
</feature>
<accession>A0A1V9ZCQ2</accession>